<dbReference type="PANTHER" id="PTHR48081:SF13">
    <property type="entry name" value="ALPHA_BETA HYDROLASE"/>
    <property type="match status" value="1"/>
</dbReference>
<dbReference type="EMBL" id="BAHD01000069">
    <property type="protein sequence ID" value="GAB97437.1"/>
    <property type="molecule type" value="Genomic_DNA"/>
</dbReference>
<evidence type="ECO:0000256" key="1">
    <source>
        <dbReference type="ARBA" id="ARBA00022801"/>
    </source>
</evidence>
<organism evidence="4 5">
    <name type="scientific">Kineosphaera limosa NBRC 100340</name>
    <dbReference type="NCBI Taxonomy" id="1184609"/>
    <lineage>
        <taxon>Bacteria</taxon>
        <taxon>Bacillati</taxon>
        <taxon>Actinomycetota</taxon>
        <taxon>Actinomycetes</taxon>
        <taxon>Micrococcales</taxon>
        <taxon>Dermatophilaceae</taxon>
        <taxon>Kineosphaera</taxon>
    </lineage>
</organism>
<keyword evidence="5" id="KW-1185">Reference proteome</keyword>
<sequence length="322" mass="34582">MLVAACGGNASEPQAQTSPTPTAVTQTPTAPATPEQPIEPKRTDILYAQDGKEEHKLDLYMPGADTDKGAGPYPTVVFVHGGGWAAGDKSDINNEEIQMNQLRDVLLQNGYAIASVNYRVVPNGTFPEPVQDISAAVRFLKSHANQYWLDPDRFVMMGDSAGGHLATMTGVSSDDKELQGDIGITDTDTKVKAIVGYYGLYDLTKRTEDQQNGPCQRARPGAESSHGRLIGADPDSPEGEPIAAKASPVTYVNANTPPVLMFHGSQDCTTPPPQAERFKAALEAAGVPVELTIIDAAHADPKFFTAQELKDQLIRFLDTYVK</sequence>
<reference evidence="4 5" key="1">
    <citation type="submission" date="2012-08" db="EMBL/GenBank/DDBJ databases">
        <title>Whole genome shotgun sequence of Kineosphaera limosa NBRC 100340.</title>
        <authorList>
            <person name="Yoshida I."/>
            <person name="Isaki S."/>
            <person name="Hosoyama A."/>
            <person name="Tsuchikane K."/>
            <person name="Katsumata H."/>
            <person name="Ando Y."/>
            <person name="Ohji S."/>
            <person name="Hamada M."/>
            <person name="Tamura T."/>
            <person name="Yamazoe A."/>
            <person name="Yamazaki S."/>
            <person name="Fujita N."/>
        </authorList>
    </citation>
    <scope>NUCLEOTIDE SEQUENCE [LARGE SCALE GENOMIC DNA]</scope>
    <source>
        <strain evidence="4 5">NBRC 100340</strain>
    </source>
</reference>
<proteinExistence type="predicted"/>
<feature type="region of interest" description="Disordered" evidence="2">
    <location>
        <begin position="1"/>
        <end position="42"/>
    </location>
</feature>
<gene>
    <name evidence="4" type="ORF">KILIM_069_00050</name>
</gene>
<dbReference type="InterPro" id="IPR049492">
    <property type="entry name" value="BD-FAE-like_dom"/>
</dbReference>
<protein>
    <recommendedName>
        <fullName evidence="3">BD-FAE-like domain-containing protein</fullName>
    </recommendedName>
</protein>
<keyword evidence="1" id="KW-0378">Hydrolase</keyword>
<comment type="caution">
    <text evidence="4">The sequence shown here is derived from an EMBL/GenBank/DDBJ whole genome shotgun (WGS) entry which is preliminary data.</text>
</comment>
<dbReference type="Proteomes" id="UP000008366">
    <property type="component" value="Unassembled WGS sequence"/>
</dbReference>
<feature type="domain" description="BD-FAE-like" evidence="3">
    <location>
        <begin position="57"/>
        <end position="282"/>
    </location>
</feature>
<dbReference type="OrthoDB" id="9803828at2"/>
<dbReference type="SUPFAM" id="SSF53474">
    <property type="entry name" value="alpha/beta-Hydrolases"/>
    <property type="match status" value="1"/>
</dbReference>
<feature type="region of interest" description="Disordered" evidence="2">
    <location>
        <begin position="208"/>
        <end position="239"/>
    </location>
</feature>
<dbReference type="InterPro" id="IPR050300">
    <property type="entry name" value="GDXG_lipolytic_enzyme"/>
</dbReference>
<evidence type="ECO:0000313" key="4">
    <source>
        <dbReference type="EMBL" id="GAB97437.1"/>
    </source>
</evidence>
<dbReference type="eggNOG" id="COG0657">
    <property type="taxonomic scope" value="Bacteria"/>
</dbReference>
<dbReference type="GO" id="GO:0016787">
    <property type="term" value="F:hydrolase activity"/>
    <property type="evidence" value="ECO:0007669"/>
    <property type="project" value="UniProtKB-KW"/>
</dbReference>
<accession>K6WZA6</accession>
<evidence type="ECO:0000259" key="3">
    <source>
        <dbReference type="Pfam" id="PF20434"/>
    </source>
</evidence>
<feature type="compositionally biased region" description="Low complexity" evidence="2">
    <location>
        <begin position="13"/>
        <end position="36"/>
    </location>
</feature>
<dbReference type="Pfam" id="PF20434">
    <property type="entry name" value="BD-FAE"/>
    <property type="match status" value="1"/>
</dbReference>
<dbReference type="InterPro" id="IPR029058">
    <property type="entry name" value="AB_hydrolase_fold"/>
</dbReference>
<dbReference type="Gene3D" id="3.40.50.1820">
    <property type="entry name" value="alpha/beta hydrolase"/>
    <property type="match status" value="1"/>
</dbReference>
<evidence type="ECO:0000256" key="2">
    <source>
        <dbReference type="SAM" id="MobiDB-lite"/>
    </source>
</evidence>
<dbReference type="PANTHER" id="PTHR48081">
    <property type="entry name" value="AB HYDROLASE SUPERFAMILY PROTEIN C4A8.06C"/>
    <property type="match status" value="1"/>
</dbReference>
<dbReference type="RefSeq" id="WP_006593969.1">
    <property type="nucleotide sequence ID" value="NZ_BAHD01000069.1"/>
</dbReference>
<name>K6WZA6_9MICO</name>
<evidence type="ECO:0000313" key="5">
    <source>
        <dbReference type="Proteomes" id="UP000008366"/>
    </source>
</evidence>
<dbReference type="STRING" id="1184609.KILIM_069_00050"/>
<dbReference type="AlphaFoldDB" id="K6WZA6"/>